<dbReference type="PANTHER" id="PTHR43278">
    <property type="entry name" value="NAD(P)H-DEPENDENT FMN-CONTAINING OXIDOREDUCTASE YWQN-RELATED"/>
    <property type="match status" value="1"/>
</dbReference>
<keyword evidence="1" id="KW-0285">Flavoprotein</keyword>
<comment type="caution">
    <text evidence="4">The sequence shown here is derived from an EMBL/GenBank/DDBJ whole genome shotgun (WGS) entry which is preliminary data.</text>
</comment>
<dbReference type="SUPFAM" id="SSF52218">
    <property type="entry name" value="Flavoproteins"/>
    <property type="match status" value="1"/>
</dbReference>
<evidence type="ECO:0000313" key="5">
    <source>
        <dbReference type="Proteomes" id="UP000627781"/>
    </source>
</evidence>
<gene>
    <name evidence="4" type="ORF">H9661_17700</name>
</gene>
<evidence type="ECO:0000313" key="4">
    <source>
        <dbReference type="EMBL" id="MBD7913189.1"/>
    </source>
</evidence>
<dbReference type="RefSeq" id="WP_143318506.1">
    <property type="nucleotide sequence ID" value="NZ_JACSRA010000038.1"/>
</dbReference>
<protein>
    <submittedName>
        <fullName evidence="4">Flavodoxin family protein</fullName>
    </submittedName>
</protein>
<dbReference type="Proteomes" id="UP000627781">
    <property type="component" value="Unassembled WGS sequence"/>
</dbReference>
<feature type="domain" description="NADPH-dependent FMN reductase-like" evidence="3">
    <location>
        <begin position="1"/>
        <end position="171"/>
    </location>
</feature>
<sequence length="328" mass="36422">MKVLGITCGRKMGNSEILVKEALMGAEEKGAEVELIRLNDLNIKNCTGCNACVVSLLEKSSSGECVIKDDDFKFIEEKIMECDGLILSSPIYEKGPTGLLKILADRMGPSHDVAFRFISKRNRDEKGITKGNSVDERSFKTRVASLIAVGGSEWDTLALPLMHLSVLSTHMDVVDKILINWTGLPGSVVFNEEAIAKARKSGAHVAKCLLEQTDRIISDNKEIPEYIGEIGLCPLCHSKLIEVRNDDKNYPVVCAVCGVKGTLNVVDNKVKFEISEEDKVHSHIRLSGKFEHGDELNNVALKPNPKVNELPKRLKKYRKYLVYSKPER</sequence>
<dbReference type="InterPro" id="IPR005025">
    <property type="entry name" value="FMN_Rdtase-like_dom"/>
</dbReference>
<keyword evidence="2" id="KW-0288">FMN</keyword>
<dbReference type="InterPro" id="IPR029039">
    <property type="entry name" value="Flavoprotein-like_sf"/>
</dbReference>
<evidence type="ECO:0000259" key="3">
    <source>
        <dbReference type="Pfam" id="PF03358"/>
    </source>
</evidence>
<name>A0ABR8PYE0_9CLOT</name>
<proteinExistence type="predicted"/>
<reference evidence="4 5" key="1">
    <citation type="submission" date="2020-08" db="EMBL/GenBank/DDBJ databases">
        <title>A Genomic Blueprint of the Chicken Gut Microbiome.</title>
        <authorList>
            <person name="Gilroy R."/>
            <person name="Ravi A."/>
            <person name="Getino M."/>
            <person name="Pursley I."/>
            <person name="Horton D.L."/>
            <person name="Alikhan N.-F."/>
            <person name="Baker D."/>
            <person name="Gharbi K."/>
            <person name="Hall N."/>
            <person name="Watson M."/>
            <person name="Adriaenssens E.M."/>
            <person name="Foster-Nyarko E."/>
            <person name="Jarju S."/>
            <person name="Secka A."/>
            <person name="Antonio M."/>
            <person name="Oren A."/>
            <person name="Chaudhuri R."/>
            <person name="La Ragione R.M."/>
            <person name="Hildebrand F."/>
            <person name="Pallen M.J."/>
        </authorList>
    </citation>
    <scope>NUCLEOTIDE SEQUENCE [LARGE SCALE GENOMIC DNA]</scope>
    <source>
        <strain evidence="4 5">Sa3CVN1</strain>
    </source>
</reference>
<organism evidence="4 5">
    <name type="scientific">Clostridium cibarium</name>
    <dbReference type="NCBI Taxonomy" id="2762247"/>
    <lineage>
        <taxon>Bacteria</taxon>
        <taxon>Bacillati</taxon>
        <taxon>Bacillota</taxon>
        <taxon>Clostridia</taxon>
        <taxon>Eubacteriales</taxon>
        <taxon>Clostridiaceae</taxon>
        <taxon>Clostridium</taxon>
    </lineage>
</organism>
<dbReference type="Gene3D" id="3.40.50.360">
    <property type="match status" value="1"/>
</dbReference>
<accession>A0ABR8PYE0</accession>
<evidence type="ECO:0000256" key="1">
    <source>
        <dbReference type="ARBA" id="ARBA00022630"/>
    </source>
</evidence>
<keyword evidence="5" id="KW-1185">Reference proteome</keyword>
<dbReference type="PANTHER" id="PTHR43278:SF2">
    <property type="entry name" value="IRON-SULFUR FLAVOPROTEIN"/>
    <property type="match status" value="1"/>
</dbReference>
<dbReference type="InterPro" id="IPR051796">
    <property type="entry name" value="ISF_SsuE-like"/>
</dbReference>
<dbReference type="EMBL" id="JACSRA010000038">
    <property type="protein sequence ID" value="MBD7913189.1"/>
    <property type="molecule type" value="Genomic_DNA"/>
</dbReference>
<dbReference type="Pfam" id="PF03358">
    <property type="entry name" value="FMN_red"/>
    <property type="match status" value="1"/>
</dbReference>
<evidence type="ECO:0000256" key="2">
    <source>
        <dbReference type="ARBA" id="ARBA00022643"/>
    </source>
</evidence>